<protein>
    <submittedName>
        <fullName evidence="1">Uncharacterized protein</fullName>
    </submittedName>
</protein>
<accession>R1EVK1</accession>
<dbReference type="AlphaFoldDB" id="R1EVK1"/>
<sequence>MVGNSMNEAEFSLYALTDIFMNERRNPHFVYEEGNQCWLPERLVQPVNKPDGDKWRAPPAVARPSNYSWDIRPDCVYLLSLRAFRLGFRSKVREHVSVLQNRVVCPYLTLEFKKDSDKNISRARHQVAIAACIALYNRWELKRSRIAEWTDDHRSQLGHYCLTFMSSTWDVWHVTPKTFTEWSGCRMRRVYSGNCTIRNDVVQLVNWINEIHYWGLTVHSPGCKDDIYARTCADGDADDADVSMLRIDG</sequence>
<dbReference type="OrthoDB" id="5426911at2759"/>
<gene>
    <name evidence="1" type="ORF">UCRNP2_1584</name>
</gene>
<evidence type="ECO:0000313" key="1">
    <source>
        <dbReference type="EMBL" id="EOD51627.1"/>
    </source>
</evidence>
<dbReference type="Proteomes" id="UP000013521">
    <property type="component" value="Unassembled WGS sequence"/>
</dbReference>
<dbReference type="KEGG" id="npa:UCRNP2_1584"/>
<name>R1EVK1_BOTPV</name>
<proteinExistence type="predicted"/>
<dbReference type="eggNOG" id="ENOG502SQRC">
    <property type="taxonomic scope" value="Eukaryota"/>
</dbReference>
<evidence type="ECO:0000313" key="2">
    <source>
        <dbReference type="Proteomes" id="UP000013521"/>
    </source>
</evidence>
<organism evidence="1 2">
    <name type="scientific">Botryosphaeria parva (strain UCR-NP2)</name>
    <name type="common">Grapevine canker fungus</name>
    <name type="synonym">Neofusicoccum parvum</name>
    <dbReference type="NCBI Taxonomy" id="1287680"/>
    <lineage>
        <taxon>Eukaryota</taxon>
        <taxon>Fungi</taxon>
        <taxon>Dikarya</taxon>
        <taxon>Ascomycota</taxon>
        <taxon>Pezizomycotina</taxon>
        <taxon>Dothideomycetes</taxon>
        <taxon>Dothideomycetes incertae sedis</taxon>
        <taxon>Botryosphaeriales</taxon>
        <taxon>Botryosphaeriaceae</taxon>
        <taxon>Neofusicoccum</taxon>
    </lineage>
</organism>
<dbReference type="HOGENOM" id="CLU_046320_0_0_1"/>
<dbReference type="EMBL" id="KB915833">
    <property type="protein sequence ID" value="EOD51627.1"/>
    <property type="molecule type" value="Genomic_DNA"/>
</dbReference>
<reference evidence="2" key="1">
    <citation type="journal article" date="2013" name="Genome Announc.">
        <title>Draft genome sequence of Neofusicoccum parvum isolate UCR-NP2, a fungal vascular pathogen associated with grapevine cankers.</title>
        <authorList>
            <person name="Blanco-Ulate B."/>
            <person name="Rolshausen P."/>
            <person name="Cantu D."/>
        </authorList>
    </citation>
    <scope>NUCLEOTIDE SEQUENCE [LARGE SCALE GENOMIC DNA]</scope>
    <source>
        <strain evidence="2">UCR-NP2</strain>
    </source>
</reference>